<protein>
    <recommendedName>
        <fullName evidence="1">IrrE N-terminal-like domain-containing protein</fullName>
    </recommendedName>
</protein>
<dbReference type="PANTHER" id="PTHR43236:SF2">
    <property type="entry name" value="BLL0069 PROTEIN"/>
    <property type="match status" value="1"/>
</dbReference>
<dbReference type="Pfam" id="PF06114">
    <property type="entry name" value="Peptidase_M78"/>
    <property type="match status" value="1"/>
</dbReference>
<dbReference type="Gene3D" id="1.10.10.2910">
    <property type="match status" value="1"/>
</dbReference>
<proteinExistence type="predicted"/>
<dbReference type="AlphaFoldDB" id="A0A2M8L459"/>
<dbReference type="PANTHER" id="PTHR43236">
    <property type="entry name" value="ANTITOXIN HIGA1"/>
    <property type="match status" value="1"/>
</dbReference>
<reference evidence="3" key="1">
    <citation type="submission" date="2017-09" db="EMBL/GenBank/DDBJ databases">
        <title>Depth-based differentiation of microbial function through sediment-hosted aquifers and enrichment of novel symbionts in the deep terrestrial subsurface.</title>
        <authorList>
            <person name="Probst A.J."/>
            <person name="Ladd B."/>
            <person name="Jarett J.K."/>
            <person name="Geller-Mcgrath D.E."/>
            <person name="Sieber C.M.K."/>
            <person name="Emerson J.B."/>
            <person name="Anantharaman K."/>
            <person name="Thomas B.C."/>
            <person name="Malmstrom R."/>
            <person name="Stieglmeier M."/>
            <person name="Klingl A."/>
            <person name="Woyke T."/>
            <person name="Ryan C.M."/>
            <person name="Banfield J.F."/>
        </authorList>
    </citation>
    <scope>NUCLEOTIDE SEQUENCE [LARGE SCALE GENOMIC DNA]</scope>
</reference>
<evidence type="ECO:0000259" key="1">
    <source>
        <dbReference type="Pfam" id="PF06114"/>
    </source>
</evidence>
<dbReference type="EMBL" id="PFEK01000016">
    <property type="protein sequence ID" value="PJE67704.1"/>
    <property type="molecule type" value="Genomic_DNA"/>
</dbReference>
<sequence length="206" mass="24006">MKDPASITLQYVIQTANSFLNKYHPTLSIPVPIENIVELNLNIRIVLIRDLVRNFGINAFISRAFDTIVIDDAMYSRQPDRIRFTITEEIGHLFLHKEWYKENGPKSFEDYLKWQEKIDNIIYSYIERQAKTFAGLVLMPKSCVNREWTEFARNNNLSIPCSVYNLPDTFPDVAQKFEVSAESILVRLSALKLVTVPDGFWKKTKR</sequence>
<accession>A0A2M8L459</accession>
<feature type="domain" description="IrrE N-terminal-like" evidence="1">
    <location>
        <begin position="78"/>
        <end position="189"/>
    </location>
</feature>
<dbReference type="Proteomes" id="UP000231474">
    <property type="component" value="Unassembled WGS sequence"/>
</dbReference>
<dbReference type="InterPro" id="IPR052345">
    <property type="entry name" value="Rad_response_metalloprotease"/>
</dbReference>
<evidence type="ECO:0000313" key="2">
    <source>
        <dbReference type="EMBL" id="PJE67704.1"/>
    </source>
</evidence>
<name>A0A2M8L459_9BACT</name>
<gene>
    <name evidence="2" type="ORF">COU95_00915</name>
</gene>
<dbReference type="InterPro" id="IPR010359">
    <property type="entry name" value="IrrE_HExxH"/>
</dbReference>
<comment type="caution">
    <text evidence="2">The sequence shown here is derived from an EMBL/GenBank/DDBJ whole genome shotgun (WGS) entry which is preliminary data.</text>
</comment>
<evidence type="ECO:0000313" key="3">
    <source>
        <dbReference type="Proteomes" id="UP000231474"/>
    </source>
</evidence>
<organism evidence="2 3">
    <name type="scientific">Candidatus Shapirobacteria bacterium CG10_big_fil_rev_8_21_14_0_10_40_9</name>
    <dbReference type="NCBI Taxonomy" id="1974888"/>
    <lineage>
        <taxon>Bacteria</taxon>
        <taxon>Candidatus Shapironibacteriota</taxon>
    </lineage>
</organism>